<dbReference type="InterPro" id="IPR045851">
    <property type="entry name" value="AMP-bd_C_sf"/>
</dbReference>
<comment type="caution">
    <text evidence="3">The sequence shown here is derived from an EMBL/GenBank/DDBJ whole genome shotgun (WGS) entry which is preliminary data.</text>
</comment>
<dbReference type="PANTHER" id="PTHR43767">
    <property type="entry name" value="LONG-CHAIN-FATTY-ACID--COA LIGASE"/>
    <property type="match status" value="1"/>
</dbReference>
<gene>
    <name evidence="3" type="ORF">EV207_15122</name>
</gene>
<dbReference type="Proteomes" id="UP000295416">
    <property type="component" value="Unassembled WGS sequence"/>
</dbReference>
<name>A0A4V2SKS4_9BACL</name>
<dbReference type="GO" id="GO:0016878">
    <property type="term" value="F:acid-thiol ligase activity"/>
    <property type="evidence" value="ECO:0007669"/>
    <property type="project" value="UniProtKB-ARBA"/>
</dbReference>
<organism evidence="3 4">
    <name type="scientific">Scopulibacillus darangshiensis</name>
    <dbReference type="NCBI Taxonomy" id="442528"/>
    <lineage>
        <taxon>Bacteria</taxon>
        <taxon>Bacillati</taxon>
        <taxon>Bacillota</taxon>
        <taxon>Bacilli</taxon>
        <taxon>Bacillales</taxon>
        <taxon>Sporolactobacillaceae</taxon>
        <taxon>Scopulibacillus</taxon>
    </lineage>
</organism>
<dbReference type="OrthoDB" id="9778383at2"/>
<dbReference type="PANTHER" id="PTHR43767:SF1">
    <property type="entry name" value="NONRIBOSOMAL PEPTIDE SYNTHASE PES1 (EUROFUNG)-RELATED"/>
    <property type="match status" value="1"/>
</dbReference>
<accession>A0A4V2SKS4</accession>
<reference evidence="3 4" key="1">
    <citation type="submission" date="2019-03" db="EMBL/GenBank/DDBJ databases">
        <title>Genomic Encyclopedia of Type Strains, Phase IV (KMG-IV): sequencing the most valuable type-strain genomes for metagenomic binning, comparative biology and taxonomic classification.</title>
        <authorList>
            <person name="Goeker M."/>
        </authorList>
    </citation>
    <scope>NUCLEOTIDE SEQUENCE [LARGE SCALE GENOMIC DNA]</scope>
    <source>
        <strain evidence="3 4">DSM 19377</strain>
    </source>
</reference>
<feature type="domain" description="AMP-binding enzyme C-terminal" evidence="2">
    <location>
        <begin position="434"/>
        <end position="510"/>
    </location>
</feature>
<evidence type="ECO:0000259" key="2">
    <source>
        <dbReference type="Pfam" id="PF13193"/>
    </source>
</evidence>
<dbReference type="Gene3D" id="3.40.50.12780">
    <property type="entry name" value="N-terminal domain of ligase-like"/>
    <property type="match status" value="1"/>
</dbReference>
<dbReference type="PROSITE" id="PS00455">
    <property type="entry name" value="AMP_BINDING"/>
    <property type="match status" value="1"/>
</dbReference>
<feature type="domain" description="AMP-dependent synthetase/ligase" evidence="1">
    <location>
        <begin position="24"/>
        <end position="384"/>
    </location>
</feature>
<dbReference type="InterPro" id="IPR025110">
    <property type="entry name" value="AMP-bd_C"/>
</dbReference>
<evidence type="ECO:0000313" key="4">
    <source>
        <dbReference type="Proteomes" id="UP000295416"/>
    </source>
</evidence>
<dbReference type="InterPro" id="IPR042099">
    <property type="entry name" value="ANL_N_sf"/>
</dbReference>
<sequence length="538" mass="61445">MTSLPNQVNHDLSKLPDIRTLVSRAASLWGDRTALIFDEWDKKLTYTDLHVQSDDITKALLNLGVKKGDKVGVMMNNRPEFPLSWLAICKAGAIMVPININYQEYDLAFILENAEVKLVLGSSEFASLFQNVQKAKPFLNTRFIAIDDDESKIESINHFIMSRGDALPTVFSETVANIQYTSGTTGKPKGCILTHGYWLRIAEKNILSAAGPQICKDDIMLTAQPFYYMDPQWNLITAIASGAALIVLDRFHPSSFWAKIREYDVTFFYCLGAMPALMLKMPPKPLDRQNNVRYIGCSAIPANLHKELEERWRTPWYEAFGMTETGLDIRMPRDEHDQLVGKGCMGLPIDDREVRIMNDKLEDVPRGKTGELALRGAMMMTGYYKNPDVNKKAFHNGFFLTGDLAYMDKLGYVYYVGRKKEMIRRSGENISAMEVEEVLKQHPCVHNSAVIPVIDELRGEEVKAYLVLKEGNQDETISVHTLIDFCKRKLAYFKVPRYWEYRKALPLTSSERVAKHQLIKEKDDLRKGAYDRVDDIWR</sequence>
<dbReference type="Pfam" id="PF00501">
    <property type="entry name" value="AMP-binding"/>
    <property type="match status" value="1"/>
</dbReference>
<keyword evidence="3" id="KW-0436">Ligase</keyword>
<evidence type="ECO:0000313" key="3">
    <source>
        <dbReference type="EMBL" id="TCP20656.1"/>
    </source>
</evidence>
<keyword evidence="4" id="KW-1185">Reference proteome</keyword>
<dbReference type="EMBL" id="SLXK01000051">
    <property type="protein sequence ID" value="TCP20656.1"/>
    <property type="molecule type" value="Genomic_DNA"/>
</dbReference>
<dbReference type="Pfam" id="PF13193">
    <property type="entry name" value="AMP-binding_C"/>
    <property type="match status" value="1"/>
</dbReference>
<dbReference type="InterPro" id="IPR050237">
    <property type="entry name" value="ATP-dep_AMP-bd_enzyme"/>
</dbReference>
<dbReference type="InterPro" id="IPR000873">
    <property type="entry name" value="AMP-dep_synth/lig_dom"/>
</dbReference>
<evidence type="ECO:0000259" key="1">
    <source>
        <dbReference type="Pfam" id="PF00501"/>
    </source>
</evidence>
<dbReference type="AlphaFoldDB" id="A0A4V2SKS4"/>
<dbReference type="SUPFAM" id="SSF56801">
    <property type="entry name" value="Acetyl-CoA synthetase-like"/>
    <property type="match status" value="1"/>
</dbReference>
<dbReference type="Gene3D" id="3.30.300.30">
    <property type="match status" value="1"/>
</dbReference>
<protein>
    <submittedName>
        <fullName evidence="3">Crotonobetaine/carnitine-CoA ligase</fullName>
    </submittedName>
</protein>
<dbReference type="RefSeq" id="WP_132748021.1">
    <property type="nucleotide sequence ID" value="NZ_SLXK01000051.1"/>
</dbReference>
<proteinExistence type="predicted"/>
<dbReference type="InterPro" id="IPR020845">
    <property type="entry name" value="AMP-binding_CS"/>
</dbReference>